<dbReference type="Pfam" id="PF06429">
    <property type="entry name" value="Flg_bbr_C"/>
    <property type="match status" value="1"/>
</dbReference>
<gene>
    <name evidence="3" type="ORF">S03H2_59225</name>
</gene>
<name>X1JQT2_9ZZZZ</name>
<reference evidence="3" key="1">
    <citation type="journal article" date="2014" name="Front. Microbiol.">
        <title>High frequency of phylogenetically diverse reductive dehalogenase-homologous genes in deep subseafloor sedimentary metagenomes.</title>
        <authorList>
            <person name="Kawai M."/>
            <person name="Futagami T."/>
            <person name="Toyoda A."/>
            <person name="Takaki Y."/>
            <person name="Nishi S."/>
            <person name="Hori S."/>
            <person name="Arai W."/>
            <person name="Tsubouchi T."/>
            <person name="Morono Y."/>
            <person name="Uchiyama I."/>
            <person name="Ito T."/>
            <person name="Fujiyama A."/>
            <person name="Inagaki F."/>
            <person name="Takami H."/>
        </authorList>
    </citation>
    <scope>NUCLEOTIDE SEQUENCE</scope>
    <source>
        <strain evidence="3">Expedition CK06-06</strain>
    </source>
</reference>
<evidence type="ECO:0000256" key="1">
    <source>
        <dbReference type="ARBA" id="ARBA00009677"/>
    </source>
</evidence>
<protein>
    <recommendedName>
        <fullName evidence="2">Flagellar basal-body/hook protein C-terminal domain-containing protein</fullName>
    </recommendedName>
</protein>
<feature type="non-terminal residue" evidence="3">
    <location>
        <position position="1"/>
    </location>
</feature>
<evidence type="ECO:0000313" key="3">
    <source>
        <dbReference type="EMBL" id="GAH80629.1"/>
    </source>
</evidence>
<dbReference type="InterPro" id="IPR010930">
    <property type="entry name" value="Flg_bb/hook_C_dom"/>
</dbReference>
<comment type="caution">
    <text evidence="3">The sequence shown here is derived from an EMBL/GenBank/DDBJ whole genome shotgun (WGS) entry which is preliminary data.</text>
</comment>
<dbReference type="EMBL" id="BARU01038076">
    <property type="protein sequence ID" value="GAH80629.1"/>
    <property type="molecule type" value="Genomic_DNA"/>
</dbReference>
<organism evidence="3">
    <name type="scientific">marine sediment metagenome</name>
    <dbReference type="NCBI Taxonomy" id="412755"/>
    <lineage>
        <taxon>unclassified sequences</taxon>
        <taxon>metagenomes</taxon>
        <taxon>ecological metagenomes</taxon>
    </lineage>
</organism>
<proteinExistence type="inferred from homology"/>
<sequence>TTIGKFKFVDFKDDENKLVPAGASCFVMPDENVVPAAAENIVVKQGYQETSNVKLVDELVDMIMVSRLYEANMKFVSAEQQAFSSIIGVAMG</sequence>
<accession>X1JQT2</accession>
<evidence type="ECO:0000259" key="2">
    <source>
        <dbReference type="Pfam" id="PF06429"/>
    </source>
</evidence>
<dbReference type="AlphaFoldDB" id="X1JQT2"/>
<feature type="domain" description="Flagellar basal-body/hook protein C-terminal" evidence="2">
    <location>
        <begin position="44"/>
        <end position="87"/>
    </location>
</feature>
<comment type="similarity">
    <text evidence="1">Belongs to the flagella basal body rod proteins family.</text>
</comment>